<accession>A0A3M7PUA8</accession>
<evidence type="ECO:0000313" key="2">
    <source>
        <dbReference type="EMBL" id="RNA02752.1"/>
    </source>
</evidence>
<organism evidence="2 3">
    <name type="scientific">Brachionus plicatilis</name>
    <name type="common">Marine rotifer</name>
    <name type="synonym">Brachionus muelleri</name>
    <dbReference type="NCBI Taxonomy" id="10195"/>
    <lineage>
        <taxon>Eukaryota</taxon>
        <taxon>Metazoa</taxon>
        <taxon>Spiralia</taxon>
        <taxon>Gnathifera</taxon>
        <taxon>Rotifera</taxon>
        <taxon>Eurotatoria</taxon>
        <taxon>Monogononta</taxon>
        <taxon>Pseudotrocha</taxon>
        <taxon>Ploima</taxon>
        <taxon>Brachionidae</taxon>
        <taxon>Brachionus</taxon>
    </lineage>
</organism>
<dbReference type="InterPro" id="IPR037365">
    <property type="entry name" value="Slowmo/Ups"/>
</dbReference>
<evidence type="ECO:0000259" key="1">
    <source>
        <dbReference type="PROSITE" id="PS50904"/>
    </source>
</evidence>
<dbReference type="AlphaFoldDB" id="A0A3M7PUA8"/>
<protein>
    <submittedName>
        <fullName evidence="2">PRELI domain containing 3B</fullName>
    </submittedName>
</protein>
<dbReference type="PROSITE" id="PS50904">
    <property type="entry name" value="PRELI_MSF1"/>
    <property type="match status" value="1"/>
</dbReference>
<dbReference type="EMBL" id="REGN01008766">
    <property type="protein sequence ID" value="RNA02752.1"/>
    <property type="molecule type" value="Genomic_DNA"/>
</dbReference>
<dbReference type="OrthoDB" id="407630at2759"/>
<proteinExistence type="predicted"/>
<dbReference type="PANTHER" id="PTHR11158">
    <property type="entry name" value="MSF1/PX19 RELATED"/>
    <property type="match status" value="1"/>
</dbReference>
<dbReference type="InterPro" id="IPR006797">
    <property type="entry name" value="PRELI/MSF1_dom"/>
</dbReference>
<name>A0A3M7PUA8_BRAPC</name>
<evidence type="ECO:0000313" key="3">
    <source>
        <dbReference type="Proteomes" id="UP000276133"/>
    </source>
</evidence>
<sequence length="182" mass="20828">MKIWSSEHVFNHQWENVVKAALQKYPNPYNPSVIGVDVIDRTVENGILKSHRLMATQWQMPSWTHKILGGNRVCYASEHSRVDLDKKEFSLRSRNLTFNNIVHVDEKLTYSIHPEDNSKTLLKQEAQITIKNAPLIDYLENMMASKINSNAQIGRQAIEFVIHKMNNITDAAADVAHFSESA</sequence>
<reference evidence="2 3" key="1">
    <citation type="journal article" date="2018" name="Sci. Rep.">
        <title>Genomic signatures of local adaptation to the degree of environmental predictability in rotifers.</title>
        <authorList>
            <person name="Franch-Gras L."/>
            <person name="Hahn C."/>
            <person name="Garcia-Roger E.M."/>
            <person name="Carmona M.J."/>
            <person name="Serra M."/>
            <person name="Gomez A."/>
        </authorList>
    </citation>
    <scope>NUCLEOTIDE SEQUENCE [LARGE SCALE GENOMIC DNA]</scope>
    <source>
        <strain evidence="2">HYR1</strain>
    </source>
</reference>
<keyword evidence="3" id="KW-1185">Reference proteome</keyword>
<dbReference type="STRING" id="10195.A0A3M7PUA8"/>
<feature type="domain" description="PRELI/MSF1" evidence="1">
    <location>
        <begin position="1"/>
        <end position="170"/>
    </location>
</feature>
<dbReference type="GO" id="GO:0005758">
    <property type="term" value="C:mitochondrial intermembrane space"/>
    <property type="evidence" value="ECO:0007669"/>
    <property type="project" value="InterPro"/>
</dbReference>
<gene>
    <name evidence="2" type="ORF">BpHYR1_018943</name>
</gene>
<dbReference type="Pfam" id="PF04707">
    <property type="entry name" value="PRELI"/>
    <property type="match status" value="1"/>
</dbReference>
<comment type="caution">
    <text evidence="2">The sequence shown here is derived from an EMBL/GenBank/DDBJ whole genome shotgun (WGS) entry which is preliminary data.</text>
</comment>
<dbReference type="Proteomes" id="UP000276133">
    <property type="component" value="Unassembled WGS sequence"/>
</dbReference>